<evidence type="ECO:0000256" key="7">
    <source>
        <dbReference type="ARBA" id="ARBA00023212"/>
    </source>
</evidence>
<keyword evidence="6" id="KW-0969">Cilium</keyword>
<comment type="caution">
    <text evidence="10">The sequence shown here is derived from an EMBL/GenBank/DDBJ whole genome shotgun (WGS) entry which is preliminary data.</text>
</comment>
<dbReference type="PANTHER" id="PTHR45870">
    <property type="entry name" value="TUBULIN MONOGLYCYLASE TTLL3"/>
    <property type="match status" value="1"/>
</dbReference>
<keyword evidence="3" id="KW-0436">Ligase</keyword>
<evidence type="ECO:0000256" key="2">
    <source>
        <dbReference type="ARBA" id="ARBA00022490"/>
    </source>
</evidence>
<name>A0A9D2XTV8_NOTFU</name>
<keyword evidence="2" id="KW-0963">Cytoplasm</keyword>
<dbReference type="Pfam" id="PF03133">
    <property type="entry name" value="TTL"/>
    <property type="match status" value="1"/>
</dbReference>
<keyword evidence="6" id="KW-0966">Cell projection</keyword>
<dbReference type="OMA" id="MGNNCIF"/>
<dbReference type="Proteomes" id="UP000822369">
    <property type="component" value="Chromosome 14"/>
</dbReference>
<dbReference type="InterPro" id="IPR004344">
    <property type="entry name" value="TTL/TTLL_fam"/>
</dbReference>
<feature type="region of interest" description="Disordered" evidence="9">
    <location>
        <begin position="82"/>
        <end position="117"/>
    </location>
</feature>
<dbReference type="GO" id="GO:0060271">
    <property type="term" value="P:cilium assembly"/>
    <property type="evidence" value="ECO:0007669"/>
    <property type="project" value="TreeGrafter"/>
</dbReference>
<feature type="region of interest" description="Disordered" evidence="9">
    <location>
        <begin position="225"/>
        <end position="250"/>
    </location>
</feature>
<dbReference type="GO" id="GO:0005524">
    <property type="term" value="F:ATP binding"/>
    <property type="evidence" value="ECO:0007669"/>
    <property type="project" value="UniProtKB-KW"/>
</dbReference>
<dbReference type="InterPro" id="IPR051437">
    <property type="entry name" value="TTLL_monoglycylase"/>
</dbReference>
<keyword evidence="7" id="KW-0206">Cytoskeleton</keyword>
<evidence type="ECO:0000256" key="6">
    <source>
        <dbReference type="ARBA" id="ARBA00022846"/>
    </source>
</evidence>
<organism evidence="10 11">
    <name type="scientific">Nothobranchius furzeri</name>
    <name type="common">Turquoise killifish</name>
    <dbReference type="NCBI Taxonomy" id="105023"/>
    <lineage>
        <taxon>Eukaryota</taxon>
        <taxon>Metazoa</taxon>
        <taxon>Chordata</taxon>
        <taxon>Craniata</taxon>
        <taxon>Vertebrata</taxon>
        <taxon>Euteleostomi</taxon>
        <taxon>Actinopterygii</taxon>
        <taxon>Neopterygii</taxon>
        <taxon>Teleostei</taxon>
        <taxon>Neoteleostei</taxon>
        <taxon>Acanthomorphata</taxon>
        <taxon>Ovalentaria</taxon>
        <taxon>Atherinomorphae</taxon>
        <taxon>Cyprinodontiformes</taxon>
        <taxon>Nothobranchiidae</taxon>
        <taxon>Nothobranchius</taxon>
    </lineage>
</organism>
<dbReference type="SUPFAM" id="SSF56059">
    <property type="entry name" value="Glutathione synthetase ATP-binding domain-like"/>
    <property type="match status" value="1"/>
</dbReference>
<keyword evidence="5" id="KW-0067">ATP-binding</keyword>
<feature type="compositionally biased region" description="Polar residues" evidence="9">
    <location>
        <begin position="225"/>
        <end position="243"/>
    </location>
</feature>
<dbReference type="PROSITE" id="PS51221">
    <property type="entry name" value="TTL"/>
    <property type="match status" value="1"/>
</dbReference>
<dbReference type="GO" id="GO:0003341">
    <property type="term" value="P:cilium movement"/>
    <property type="evidence" value="ECO:0007669"/>
    <property type="project" value="TreeGrafter"/>
</dbReference>
<evidence type="ECO:0000256" key="4">
    <source>
        <dbReference type="ARBA" id="ARBA00022741"/>
    </source>
</evidence>
<protein>
    <submittedName>
        <fullName evidence="10">Transcript variant X1</fullName>
    </submittedName>
</protein>
<dbReference type="Gene3D" id="3.30.470.20">
    <property type="entry name" value="ATP-grasp fold, B domain"/>
    <property type="match status" value="1"/>
</dbReference>
<keyword evidence="4" id="KW-0547">Nucleotide-binding</keyword>
<gene>
    <name evidence="10" type="ORF">G4P62_010207</name>
</gene>
<feature type="region of interest" description="Disordered" evidence="9">
    <location>
        <begin position="1"/>
        <end position="41"/>
    </location>
</feature>
<evidence type="ECO:0000313" key="10">
    <source>
        <dbReference type="EMBL" id="KAF7208185.1"/>
    </source>
</evidence>
<evidence type="ECO:0000313" key="11">
    <source>
        <dbReference type="Proteomes" id="UP000822369"/>
    </source>
</evidence>
<dbReference type="AlphaFoldDB" id="A0A9D2XTV8"/>
<reference evidence="10" key="1">
    <citation type="submission" date="2020-03" db="EMBL/GenBank/DDBJ databases">
        <title>Intra-Species Differences in Population Size shape Life History and Genome Evolution.</title>
        <authorList>
            <person name="Willemsen D."/>
            <person name="Cui R."/>
            <person name="Valenzano D.R."/>
        </authorList>
    </citation>
    <scope>NUCLEOTIDE SEQUENCE</scope>
    <source>
        <strain evidence="10">GRZ</strain>
        <tissue evidence="10">Whole</tissue>
    </source>
</reference>
<keyword evidence="6" id="KW-0282">Flagellum</keyword>
<evidence type="ECO:0000256" key="9">
    <source>
        <dbReference type="SAM" id="MobiDB-lite"/>
    </source>
</evidence>
<comment type="catalytic activity">
    <reaction evidence="8">
        <text>L-glutamyl-[protein] + glycine + ATP = glycyl-L-glutamyl-[protein] + ADP + phosphate + H(+)</text>
        <dbReference type="Rhea" id="RHEA:67180"/>
        <dbReference type="Rhea" id="RHEA-COMP:10208"/>
        <dbReference type="Rhea" id="RHEA-COMP:17207"/>
        <dbReference type="ChEBI" id="CHEBI:15378"/>
        <dbReference type="ChEBI" id="CHEBI:29973"/>
        <dbReference type="ChEBI" id="CHEBI:30616"/>
        <dbReference type="ChEBI" id="CHEBI:43474"/>
        <dbReference type="ChEBI" id="CHEBI:57305"/>
        <dbReference type="ChEBI" id="CHEBI:167890"/>
        <dbReference type="ChEBI" id="CHEBI:456216"/>
    </reaction>
    <physiologicalReaction direction="left-to-right" evidence="8">
        <dbReference type="Rhea" id="RHEA:67181"/>
    </physiologicalReaction>
</comment>
<dbReference type="PANTHER" id="PTHR45870:SF2">
    <property type="entry name" value="TUBULIN MONOGLYCYLASE TTLL3"/>
    <property type="match status" value="1"/>
</dbReference>
<dbReference type="GO" id="GO:0070736">
    <property type="term" value="F:protein-glycine ligase activity, initiating"/>
    <property type="evidence" value="ECO:0007669"/>
    <property type="project" value="TreeGrafter"/>
</dbReference>
<dbReference type="FunFam" id="3.30.470.20:FF:000032">
    <property type="entry name" value="tubulin monoglycylase TTLL3 isoform X2"/>
    <property type="match status" value="1"/>
</dbReference>
<dbReference type="GO" id="GO:0005930">
    <property type="term" value="C:axoneme"/>
    <property type="evidence" value="ECO:0007669"/>
    <property type="project" value="TreeGrafter"/>
</dbReference>
<sequence length="721" mass="81873">MEPTGSGRSVHLSQETNGHGSPHQSVAHPKVKASLPDLHPGTQKSAKALAVKAIKMHKIFSIQGPYPVIRAALRARGWVEQPLQCSKQPRQSRGSRSSSNDVCTSDDDNTDYAEREQEHDELHSLVSHYVQNEMVYFYWLNRRNAIDTTCLQKKQIINHFARTDSFTTKVGLCMNLRNLHWFATADPDTFFPRCYKLTAEDERHAFIEDYRRTACTSLLKYTVEQGQSEETNPNSQSVQGQRNGKNKEFNPLPLSQMVNSALVICHEYLGSLEHSDIDTNTKSFTEKEWTEFLNSYYLFVHGRAQTKISEDLFSCCKAMLQRLEKVSPQLSIGGMQNLWIIKPGAKSRGRGIKCMKRLDQILTSVDVDPKLPSKDKWVVQKYIEQPFLVHGTKFDVRQWFLVTDWNPLTVWFYNKCYLRFSTQLYSLDKLDSSVHLCNHSIQKSLSPAQQRHRGIPADNTWSDEQFRDFLASRGQEALWETVVVPGMKKALIHTLQTTQDATESRKNTFELFGADFVFGQDLHPWLIEINSSPTMAPSTTVTARLCAAVQKDTLRVILDRKRDCTANTGDFQLIYEQAAVEAPAYTGVNLRVEGLAVQRLCRLPPLGSSRHSAAKRNRKENAVAKKETSLLKVSVEKEALKNNKVPLHPTKIKLNLPTTVNKSSLSEKSHSESNWKRQADVKHVHLDSVQLSITEKYKVSLLQDATAPKLPRLAVKHFANA</sequence>
<comment type="subcellular location">
    <subcellularLocation>
        <location evidence="1">Cytoplasm</location>
        <location evidence="1">Cytoskeleton</location>
        <location evidence="1">Flagellum axoneme</location>
    </subcellularLocation>
</comment>
<evidence type="ECO:0000256" key="1">
    <source>
        <dbReference type="ARBA" id="ARBA00004611"/>
    </source>
</evidence>
<evidence type="ECO:0000256" key="3">
    <source>
        <dbReference type="ARBA" id="ARBA00022598"/>
    </source>
</evidence>
<dbReference type="OrthoDB" id="202825at2759"/>
<dbReference type="KEGG" id="nfu:107385416"/>
<evidence type="ECO:0000256" key="8">
    <source>
        <dbReference type="ARBA" id="ARBA00048944"/>
    </source>
</evidence>
<feature type="compositionally biased region" description="Polar residues" evidence="9">
    <location>
        <begin position="11"/>
        <end position="24"/>
    </location>
</feature>
<evidence type="ECO:0000256" key="5">
    <source>
        <dbReference type="ARBA" id="ARBA00022840"/>
    </source>
</evidence>
<dbReference type="GO" id="GO:0015630">
    <property type="term" value="C:microtubule cytoskeleton"/>
    <property type="evidence" value="ECO:0007669"/>
    <property type="project" value="TreeGrafter"/>
</dbReference>
<dbReference type="EMBL" id="JAAVVJ010000014">
    <property type="protein sequence ID" value="KAF7208185.1"/>
    <property type="molecule type" value="Genomic_DNA"/>
</dbReference>
<accession>A0A9D2XTV8</accession>
<proteinExistence type="predicted"/>